<reference evidence="3" key="1">
    <citation type="journal article" date="2019" name="Int. J. Syst. Evol. Microbiol.">
        <title>The Global Catalogue of Microorganisms (GCM) 10K type strain sequencing project: providing services to taxonomists for standard genome sequencing and annotation.</title>
        <authorList>
            <consortium name="The Broad Institute Genomics Platform"/>
            <consortium name="The Broad Institute Genome Sequencing Center for Infectious Disease"/>
            <person name="Wu L."/>
            <person name="Ma J."/>
        </authorList>
    </citation>
    <scope>NUCLEOTIDE SEQUENCE [LARGE SCALE GENOMIC DNA]</scope>
    <source>
        <strain evidence="3">JCM 16540</strain>
    </source>
</reference>
<proteinExistence type="predicted"/>
<organism evidence="2 3">
    <name type="scientific">Microlunatus spumicola</name>
    <dbReference type="NCBI Taxonomy" id="81499"/>
    <lineage>
        <taxon>Bacteria</taxon>
        <taxon>Bacillati</taxon>
        <taxon>Actinomycetota</taxon>
        <taxon>Actinomycetes</taxon>
        <taxon>Propionibacteriales</taxon>
        <taxon>Propionibacteriaceae</taxon>
        <taxon>Microlunatus</taxon>
    </lineage>
</organism>
<gene>
    <name evidence="2" type="ORF">GCM10022197_38570</name>
</gene>
<sequence>MTLQLPTVARAALLGLATGSRSFTGLAAQVLATPSLATRQPEQALGRLRVKGLVGLLAAGELVGDKLPAVPSRLAPPVLASRLGLAALTALLASRAADVDGRARRGPTAYEQGPAEASQPPEVRAPVVPTTAYVAVPVAVVASLASAFLGHAWRGWASKAFGRDWPGAVAEDAAALALAAVATR</sequence>
<evidence type="ECO:0000313" key="3">
    <source>
        <dbReference type="Proteomes" id="UP001500767"/>
    </source>
</evidence>
<protein>
    <recommendedName>
        <fullName evidence="4">DUF4126 domain-containing protein</fullName>
    </recommendedName>
</protein>
<dbReference type="Proteomes" id="UP001500767">
    <property type="component" value="Unassembled WGS sequence"/>
</dbReference>
<evidence type="ECO:0000313" key="2">
    <source>
        <dbReference type="EMBL" id="GAA3577561.1"/>
    </source>
</evidence>
<dbReference type="RefSeq" id="WP_204911245.1">
    <property type="nucleotide sequence ID" value="NZ_BAAAYR010000005.1"/>
</dbReference>
<evidence type="ECO:0008006" key="4">
    <source>
        <dbReference type="Google" id="ProtNLM"/>
    </source>
</evidence>
<comment type="caution">
    <text evidence="2">The sequence shown here is derived from an EMBL/GenBank/DDBJ whole genome shotgun (WGS) entry which is preliminary data.</text>
</comment>
<dbReference type="EMBL" id="BAAAYR010000005">
    <property type="protein sequence ID" value="GAA3577561.1"/>
    <property type="molecule type" value="Genomic_DNA"/>
</dbReference>
<keyword evidence="3" id="KW-1185">Reference proteome</keyword>
<evidence type="ECO:0000256" key="1">
    <source>
        <dbReference type="SAM" id="MobiDB-lite"/>
    </source>
</evidence>
<name>A0ABP6Y581_9ACTN</name>
<accession>A0ABP6Y581</accession>
<feature type="region of interest" description="Disordered" evidence="1">
    <location>
        <begin position="103"/>
        <end position="122"/>
    </location>
</feature>